<dbReference type="OrthoDB" id="77931at2759"/>
<sequence length="2998" mass="351922">MYKSILKQLEISDQQLNLDIINYFMYSLKRVSDDSQLVFNYIELNKIEKTINYIIYIYIDQSVIKKTIPIDIFNFEGIWIFFYFYNHQDINQISFYYYQSNLDQLYQDTLDKMLKVIKTGMIQSSIRYFKNIQIQESNIITNPFVGIIKQVETTSTNILQDLNQFKQICYIELNCIQFNIQITRYNLRFTGGNSMFQQINNILINTYKISGWVKQNQLDQQIKLDSALTSISINYRNTLDQEIYYQLLSILYHQHAIISFNGFTASTYSYSFPHTQQQDQIETFKILDDSLKDLLSQWHFIQYEEGSSLNQGKPIYRVYFPQNDQFIECKWNNPINHFSNVNLYIDIGGDRFYPSNFKGYLSDWKFFQYCQNNYESSYEIPCHYSCQTCQGISALDCLSCHENSNRIYSPNHHQCICLDGYLETLSSIECIRISDFDGVFQQKYYEITCDKIGYYQCDESKIQCDFGYFQYHDACIACPHLSQIEKNYKLDCALCYLSPNLFNQTFLCDFDFISENSESPFFYQMRFYSMVEIYKINFDNHNEFSHQIIGGKYMSYNKMYCKGGYFLKKGECQQCLEGCQYCQSEFYCIQCESKYTLTDQGHCKLCQKCELCYFKNQEEFCQYDFYCQEQQYFLNNLCIDCGSYCQKCNSYQCFYCIENKKYYLSLDGINCGYCSIDNCEYCFEYVYDNNNNLIVSIDKNREYIQWDKYKIHLGCAQCYKGYYYSFQTNKCELLSQDMQLCDIAIQLYSNQHIQCLKSQSLINSIQNIYCEDIPQCLQCINNYSQSINSFCIICQEGYYSNIQTGLCKQCPNPCKTCVQQNIGVNDYWKWEIKAFYSHFINQNGQHPFELYAVGFDISQQQIICLSCQVNYIIFENVCLPDCDDDCEDCRIRKNSLQQYQTRCVKCKSTVFNKQRSYKFDSILSQQESQCQSCPNYCQACYPRTQQEISKVNLFFDQNSSYLKYSFKCYYVDENKKYKYILPEVLTLQNCGELQKCTKKLELSFKVYNTLGEVYDAQQQETNLNLKSMYQSILDIVVYNKLESYETSQLLEYYNSENIEEITINYQFQSPEYYLDYGSNLNNKLKQNVFNLKKVNIRFYNINSDVLFSTFEYFKLINFDQIIFENFNFKSPSPYFATINDNITHSFQIQNKHYPQIVIFRNVSLIQTIENNTLDFSIICNRSKQFTIIDMNFNLNLTDSVFYQYYPFISAEGSQMIVQNLKIFNNYLRNTSLFYFFAENNTFSNSIIQFINVTVQNTLFTQNSSFITSNFQKNYDIGIIQLENFTLIDVIFENSSSFIRILSGKQIQVKNFRLKNIKFLDQSSFFIGNTFSIIGFDVESCYIEFGQIITNYGKLSESKEVRESSKVLFLENINFINNKYLQEKAFIYVLQNQVENISITVQNLYLYNNQYFNVQVGKLSYSFVSGDLSQLYFECSYCIFVNLNITRGLGYPELTIRNSKLVQLMKFTIQLNPQYELKALHTSINCIRQYYFFDLPFVLNIQSFFKVYIDDVNISDSVIIDYPYFIFEGQSLNDQIEPDQITIKNSIFVNNMLIITQLNRLSSIISIQTYKNTKILFQNIKFQGNFLNKYEDDTQLHSSSTFIIESQIGQVIIEDSLFQQNTVSNSSDSNIYIKSETLYVLNCMFVNQNQLSNQLLQKYLLIPIDQTNYNDVVNEIFWIMSQGGSGYFFINELTMIQCIVNNSLAVNGGAFYINTKSTGKIMISKSSFENTLTTLNSNQFSSGGVLYIDASKSRLNLRISETRINRAYSRTQGGAIYIEASIIQNEIIFFNVSIANSFSFKSSILFFSPSKLQSLISNIHIEQSKFQSTENEYNMYLSQIEDLSIQDILPYQKENPAIYISYSNFTILNTSFHQIHLINIIQIFNGINVNILNLEIINSTIFASQIIRITLRQDVKAKLVINNLIIKSLTIYEFKEYECSQETQIINNQLLCPTDFQKILYHPSIQTKLRNNTNQLNCNLNLIKKYFANNFSLIELNNFQELHQVQLENIEFNQCHCSDCYFGLISIQEFDFSSLKLKINKMKLLNNTCGSLGCLSIFQSQLNNNEDENYRLLQVQDLEEIEFHHKYNIQMKIEDSQFLYNKALYGGACYISSVNILFDNCQLLYNEAQYKGGGIFYNSNQTQITVINSLIINNTAKIAGGVYMSNDQMIQPKVMNLFMKNNMAHYYGNNIVEYPKQLKLQFTQQILLDNKLTFKNISSMIEEAQIQPYSILGQEQKTKTLLLPSGIRISKYKYFDYTTQSYQHYNLSFRILAINSFGEQITNLSNSFCSIYAQEIKNTEEIVYSKLQIDPIITQQYLSINQIEFNLTTGDYNLDDLIIYFNPQTDDQISLLLVFACDQIQVLQFNEVFPYEKKNVITDYYLLVKLRTFKCQLGEYLNSTSGGCIECDITQNQFSVTIDALKCEFRDEVKMKSLQPAMIELREGFWRAYYYSNLIEECYHLKLNCKGGWQTGDKSCSLGHIGALCEQCDLYNTQGFGSFSLAQQYSCSSCEDMAGNIANICFVLIWTLLSVFLSVNSTIKLIEEFTFYTKLKIIVKHIIFQSSQTSVLLKVFTNYLQIISSISTFQLAIPAGILLTFKSVGNPIESMSFSLDCYLVQMTTIPILYFRILWGYVMVGLYIFIFIGMHLILLIFDKKKKMSITFITTTFIYIYIYLSPNIISGLVALLSYRNISNVQWITGNVAYDYNTEQHYKWLSFFIIPSFVIISILLPMFFWFVVYNNRAHLNTSKVRKIWGYLYNEYKVDIYYWETIKILQKEFIIYVLIYYEDYVAVKSSLIFFVLLVYGYLTNHYKPYEAGDLNKIDSLQTAICKVSIILSQTIYTSQSLDIQEIVIPSYFLLALLNLFFIVRVISKILFAYFDRLSEHVDKVKQYISLKFPYIVQNNKYCLRLFRNSQERKQLIRKRFQLIKIYLIQHARFILNYKQLNNLNNGDIKIQSEFENNPSEQYQSSRNNSKLLRTKSNLLTARLSRFHLPLKSQDN</sequence>
<proteinExistence type="predicted"/>
<protein>
    <recommendedName>
        <fullName evidence="4">Transmembrane protein</fullName>
    </recommendedName>
</protein>
<dbReference type="EMBL" id="CAJJDO010000005">
    <property type="protein sequence ID" value="CAD8136990.1"/>
    <property type="molecule type" value="Genomic_DNA"/>
</dbReference>
<keyword evidence="3" id="KW-1185">Reference proteome</keyword>
<feature type="transmembrane region" description="Helical" evidence="1">
    <location>
        <begin position="2658"/>
        <end position="2685"/>
    </location>
</feature>
<evidence type="ECO:0008006" key="4">
    <source>
        <dbReference type="Google" id="ProtNLM"/>
    </source>
</evidence>
<evidence type="ECO:0000313" key="2">
    <source>
        <dbReference type="EMBL" id="CAD8136990.1"/>
    </source>
</evidence>
<dbReference type="PANTHER" id="PTHR11319">
    <property type="entry name" value="G PROTEIN-COUPLED RECEPTOR-RELATED"/>
    <property type="match status" value="1"/>
</dbReference>
<keyword evidence="1" id="KW-0472">Membrane</keyword>
<reference evidence="2" key="1">
    <citation type="submission" date="2021-01" db="EMBL/GenBank/DDBJ databases">
        <authorList>
            <consortium name="Genoscope - CEA"/>
            <person name="William W."/>
        </authorList>
    </citation>
    <scope>NUCLEOTIDE SEQUENCE</scope>
</reference>
<dbReference type="InterPro" id="IPR006212">
    <property type="entry name" value="Furin_repeat"/>
</dbReference>
<feature type="transmembrane region" description="Helical" evidence="1">
    <location>
        <begin position="2712"/>
        <end position="2737"/>
    </location>
</feature>
<feature type="transmembrane region" description="Helical" evidence="1">
    <location>
        <begin position="2849"/>
        <end position="2869"/>
    </location>
</feature>
<keyword evidence="1" id="KW-0812">Transmembrane</keyword>
<keyword evidence="1" id="KW-1133">Transmembrane helix</keyword>
<evidence type="ECO:0000313" key="3">
    <source>
        <dbReference type="Proteomes" id="UP000689195"/>
    </source>
</evidence>
<organism evidence="2 3">
    <name type="scientific">Paramecium pentaurelia</name>
    <dbReference type="NCBI Taxonomy" id="43138"/>
    <lineage>
        <taxon>Eukaryota</taxon>
        <taxon>Sar</taxon>
        <taxon>Alveolata</taxon>
        <taxon>Ciliophora</taxon>
        <taxon>Intramacronucleata</taxon>
        <taxon>Oligohymenophorea</taxon>
        <taxon>Peniculida</taxon>
        <taxon>Parameciidae</taxon>
        <taxon>Paramecium</taxon>
    </lineage>
</organism>
<dbReference type="CDD" id="cd00064">
    <property type="entry name" value="FU"/>
    <property type="match status" value="1"/>
</dbReference>
<name>A0A8S1SBR5_9CILI</name>
<feature type="transmembrane region" description="Helical" evidence="1">
    <location>
        <begin position="2631"/>
        <end position="2651"/>
    </location>
</feature>
<feature type="transmembrane region" description="Helical" evidence="1">
    <location>
        <begin position="2776"/>
        <end position="2805"/>
    </location>
</feature>
<accession>A0A8S1SBR5</accession>
<dbReference type="PANTHER" id="PTHR11319:SF35">
    <property type="entry name" value="OUTER MEMBRANE PROTEIN PMPC-RELATED"/>
    <property type="match status" value="1"/>
</dbReference>
<evidence type="ECO:0000256" key="1">
    <source>
        <dbReference type="SAM" id="Phobius"/>
    </source>
</evidence>
<comment type="caution">
    <text evidence="2">The sequence shown here is derived from an EMBL/GenBank/DDBJ whole genome shotgun (WGS) entry which is preliminary data.</text>
</comment>
<dbReference type="Proteomes" id="UP000689195">
    <property type="component" value="Unassembled WGS sequence"/>
</dbReference>
<gene>
    <name evidence="2" type="ORF">PPENT_87.1.T0050447</name>
</gene>